<dbReference type="Proteomes" id="UP000599383">
    <property type="component" value="Unassembled WGS sequence"/>
</dbReference>
<reference evidence="1 2" key="1">
    <citation type="submission" date="2019-12" db="EMBL/GenBank/DDBJ databases">
        <title>Ruegeria JWLKs population differentiation of coral mucus and skeleton niches.</title>
        <authorList>
            <person name="Luo D."/>
        </authorList>
    </citation>
    <scope>NUCLEOTIDE SEQUENCE [LARGE SCALE GENOMIC DNA]</scope>
    <source>
        <strain evidence="1 2">HKCCD6238</strain>
    </source>
</reference>
<name>A0ABX1WH03_9RHOB</name>
<sequence>MAIMAELYGFPIIGQIAETGHDQPVSAEGFMYVMFRDNAGPGFLQDIDAFLVRQGVTADLMGMSGNTDPSDFTLRKQQLAAFQNGNLMALNVAMQEIEIVPFFCGHQMGNRIAGAAHLTARLTEKGHVFGELRPCKAGKEFGCQPIESGIGLTNGQMCRFRLKNHRFAIGALVEEPQAVIGPKSAQLYHSSRGGQSFDNLVEDSFFLRFVVSFRRADEIAHPRSVIATA</sequence>
<comment type="caution">
    <text evidence="1">The sequence shown here is derived from an EMBL/GenBank/DDBJ whole genome shotgun (WGS) entry which is preliminary data.</text>
</comment>
<gene>
    <name evidence="1" type="ORF">GS617_20285</name>
</gene>
<dbReference type="RefSeq" id="WP_171364607.1">
    <property type="nucleotide sequence ID" value="NZ_WVQY01000012.1"/>
</dbReference>
<dbReference type="EMBL" id="WVQY01000012">
    <property type="protein sequence ID" value="NOD32617.1"/>
    <property type="molecule type" value="Genomic_DNA"/>
</dbReference>
<accession>A0ABX1WH03</accession>
<proteinExistence type="predicted"/>
<keyword evidence="2" id="KW-1185">Reference proteome</keyword>
<organism evidence="1 2">
    <name type="scientific">Ruegeria atlantica</name>
    <dbReference type="NCBI Taxonomy" id="81569"/>
    <lineage>
        <taxon>Bacteria</taxon>
        <taxon>Pseudomonadati</taxon>
        <taxon>Pseudomonadota</taxon>
        <taxon>Alphaproteobacteria</taxon>
        <taxon>Rhodobacterales</taxon>
        <taxon>Roseobacteraceae</taxon>
        <taxon>Ruegeria</taxon>
    </lineage>
</organism>
<evidence type="ECO:0000313" key="2">
    <source>
        <dbReference type="Proteomes" id="UP000599383"/>
    </source>
</evidence>
<protein>
    <submittedName>
        <fullName evidence="1">Uncharacterized protein</fullName>
    </submittedName>
</protein>
<evidence type="ECO:0000313" key="1">
    <source>
        <dbReference type="EMBL" id="NOD32617.1"/>
    </source>
</evidence>